<evidence type="ECO:0000259" key="10">
    <source>
        <dbReference type="SMART" id="SM00831"/>
    </source>
</evidence>
<dbReference type="SFLD" id="SFLDS00003">
    <property type="entry name" value="Haloacid_Dehalogenase"/>
    <property type="match status" value="1"/>
</dbReference>
<keyword evidence="7 9" id="KW-1133">Transmembrane helix</keyword>
<dbReference type="GO" id="GO:0036376">
    <property type="term" value="P:sodium ion export across plasma membrane"/>
    <property type="evidence" value="ECO:0007669"/>
    <property type="project" value="TreeGrafter"/>
</dbReference>
<keyword evidence="2" id="KW-1003">Cell membrane</keyword>
<dbReference type="Gene3D" id="3.40.1110.10">
    <property type="entry name" value="Calcium-transporting ATPase, cytoplasmic domain N"/>
    <property type="match status" value="1"/>
</dbReference>
<dbReference type="InterPro" id="IPR059000">
    <property type="entry name" value="ATPase_P-type_domA"/>
</dbReference>
<dbReference type="InterPro" id="IPR004014">
    <property type="entry name" value="ATPase_P-typ_cation-transptr_N"/>
</dbReference>
<dbReference type="GO" id="GO:0016887">
    <property type="term" value="F:ATP hydrolysis activity"/>
    <property type="evidence" value="ECO:0007669"/>
    <property type="project" value="InterPro"/>
</dbReference>
<evidence type="ECO:0000256" key="2">
    <source>
        <dbReference type="ARBA" id="ARBA00022475"/>
    </source>
</evidence>
<sequence length="1217" mass="135017">MTSRNSTVIAQFEALKQETHNAVAHGERDLRKSLAAQGLPPTGVHFSPDDLRKQSISFLDAKKVSCVAHDRVLVAECQDVLQDQYHLMTAQQVILRLNTDRDTGLRPEARAALLKEHGPNRLPEPKRLNGCVRFLKTQLDFFALLLWVAAIVCFISYIVQYTTHKEEAEIHNVYLGVALVLINLMSGLLAFFQESKTSNILKSFANLIPPRCWVLIDGVKTDTLTDDLVPGDIVFLQAGDKVPADLRIIEANGLKVDMSSFTGEVEPQRRTVEPDNVVRMPLEAPNMAFYTTLVLSGEGCGVVVDTGARTMMGKLTASIAEQKPEPTPIQIEIRRFVKVISIIAICLGILFFILSAVLIKDVLEAFLFGIGIIVANVPEGLSLTIAVSLTLAAKRMKSKNILVKELSSVETLGSCSVICSDKTGTITMNQMNVSHLWTPRGSDLNRDPAEMKQSPRLCDVAINFNDGRFLVSPPSGTNVPLNFGTDPTWKVYYLILALCSRAVFEEAADEVGKSKLFRRTIGDASESGILRFTSLIIDYFGPYDLFELRADSPKVAEIPFNSTIKMQVSIHSLGKMALESFFNAPVRQILLPAAVNHTADELIGKIHLTVVKGAPERIIARCKYYMDHEGGVRPFDSKLETAFTVAYEAMGSMGERVLGLAFRLIPDIERYYDAEKKEYVYDTESDAFPGLQDLVFAGLVSLQDPPKNGVYQAVEDCKKAKIRVAMVTGDHYLTAAAIARQVGIIDGDNIDMYVKPSSLKPGPANAAVEAQAAAQEANMARGNRKRRCKKRGYKENINNFSRVNRALHTPFKETEIMCDAAVITGETLLDVDDIFLEEFVAIYPNIVFARTTPEQKLAIVRAYKENGFVVAVSGDGSNDAPALKCADIGVAMASGSDVAREAGNIILVDNSFDSIVTGIKEGRLIFENLRKALAYTVTSAVPQLVPFMLFVLFGFPNAMSGIMILLVDVFSDIWPAFAMSYEAAEMDIMTRPPRNLKTDTLIDGRLIGYAYGQMGVIQAFALLTTFMLTIIFEIRGRVNLTDPTCAALPEIQYLKDTTKLFISTNHEIFYDRLGDKFKVAIEKDCMKDNGLYKKDNAKAEGLALAKEIFYRGQTASFVSVIESQFFDASVSRTRLISIFKQQWNWMMFGGLLLQITLCALFVYVPIFHTAFLTRPVSGLSWCWSLPFCVLILAYDEIRKLIIRQPCTPARVKKYWSW</sequence>
<dbReference type="InterPro" id="IPR023214">
    <property type="entry name" value="HAD_sf"/>
</dbReference>
<dbReference type="InterPro" id="IPR018303">
    <property type="entry name" value="ATPase_P-typ_P_site"/>
</dbReference>
<dbReference type="GO" id="GO:0006883">
    <property type="term" value="P:intracellular sodium ion homeostasis"/>
    <property type="evidence" value="ECO:0007669"/>
    <property type="project" value="TreeGrafter"/>
</dbReference>
<dbReference type="SFLD" id="SFLDG00002">
    <property type="entry name" value="C1.7:_P-type_atpase_like"/>
    <property type="match status" value="1"/>
</dbReference>
<dbReference type="SUPFAM" id="SSF81653">
    <property type="entry name" value="Calcium ATPase, transduction domain A"/>
    <property type="match status" value="1"/>
</dbReference>
<keyword evidence="3 9" id="KW-0812">Transmembrane</keyword>
<dbReference type="AlphaFoldDB" id="A0A4Z1SVW7"/>
<feature type="transmembrane region" description="Helical" evidence="9">
    <location>
        <begin position="365"/>
        <end position="392"/>
    </location>
</feature>
<dbReference type="InterPro" id="IPR008250">
    <property type="entry name" value="ATPase_P-typ_transduc_dom_A_sf"/>
</dbReference>
<evidence type="ECO:0000256" key="7">
    <source>
        <dbReference type="ARBA" id="ARBA00022989"/>
    </source>
</evidence>
<dbReference type="InterPro" id="IPR036412">
    <property type="entry name" value="HAD-like_sf"/>
</dbReference>
<evidence type="ECO:0000313" key="11">
    <source>
        <dbReference type="EMBL" id="TNJ29760.1"/>
    </source>
</evidence>
<reference evidence="11 12" key="1">
    <citation type="submission" date="2019-05" db="EMBL/GenBank/DDBJ databases">
        <title>The compact genome of Giardia muris reveals important steps in the evolution of intestinal protozoan parasites.</title>
        <authorList>
            <person name="Xu F."/>
            <person name="Jimenez-Gonzalez A."/>
            <person name="Einarsson E."/>
            <person name="Astvaldsson A."/>
            <person name="Peirasmaki D."/>
            <person name="Eckmann L."/>
            <person name="Andersson J.O."/>
            <person name="Svard S.G."/>
            <person name="Jerlstrom-Hultqvist J."/>
        </authorList>
    </citation>
    <scope>NUCLEOTIDE SEQUENCE [LARGE SCALE GENOMIC DNA]</scope>
    <source>
        <strain evidence="11 12">Roberts-Thomson</strain>
    </source>
</reference>
<feature type="transmembrane region" description="Helical" evidence="9">
    <location>
        <begin position="1010"/>
        <end position="1032"/>
    </location>
</feature>
<feature type="domain" description="Cation-transporting P-type ATPase N-terminal" evidence="10">
    <location>
        <begin position="84"/>
        <end position="158"/>
    </location>
</feature>
<evidence type="ECO:0000256" key="5">
    <source>
        <dbReference type="ARBA" id="ARBA00022840"/>
    </source>
</evidence>
<dbReference type="PRINTS" id="PR00119">
    <property type="entry name" value="CATATPASE"/>
</dbReference>
<dbReference type="PROSITE" id="PS00154">
    <property type="entry name" value="ATPASE_E1_E2"/>
    <property type="match status" value="1"/>
</dbReference>
<evidence type="ECO:0000256" key="1">
    <source>
        <dbReference type="ARBA" id="ARBA00004651"/>
    </source>
</evidence>
<evidence type="ECO:0000256" key="8">
    <source>
        <dbReference type="ARBA" id="ARBA00023136"/>
    </source>
</evidence>
<evidence type="ECO:0000256" key="4">
    <source>
        <dbReference type="ARBA" id="ARBA00022741"/>
    </source>
</evidence>
<dbReference type="Pfam" id="PF00122">
    <property type="entry name" value="E1-E2_ATPase"/>
    <property type="match status" value="1"/>
</dbReference>
<keyword evidence="6" id="KW-1278">Translocase</keyword>
<dbReference type="InterPro" id="IPR023299">
    <property type="entry name" value="ATPase_P-typ_cyto_dom_N"/>
</dbReference>
<evidence type="ECO:0000313" key="12">
    <source>
        <dbReference type="Proteomes" id="UP000315496"/>
    </source>
</evidence>
<dbReference type="GO" id="GO:0005886">
    <property type="term" value="C:plasma membrane"/>
    <property type="evidence" value="ECO:0007669"/>
    <property type="project" value="UniProtKB-SubCell"/>
</dbReference>
<dbReference type="SUPFAM" id="SSF56784">
    <property type="entry name" value="HAD-like"/>
    <property type="match status" value="1"/>
</dbReference>
<gene>
    <name evidence="11" type="ORF">GMRT_11456</name>
</gene>
<dbReference type="Gene3D" id="3.40.50.1000">
    <property type="entry name" value="HAD superfamily/HAD-like"/>
    <property type="match status" value="1"/>
</dbReference>
<dbReference type="NCBIfam" id="TIGR01494">
    <property type="entry name" value="ATPase_P-type"/>
    <property type="match status" value="2"/>
</dbReference>
<dbReference type="InterPro" id="IPR044492">
    <property type="entry name" value="P_typ_ATPase_HD_dom"/>
</dbReference>
<organism evidence="11 12">
    <name type="scientific">Giardia muris</name>
    <dbReference type="NCBI Taxonomy" id="5742"/>
    <lineage>
        <taxon>Eukaryota</taxon>
        <taxon>Metamonada</taxon>
        <taxon>Diplomonadida</taxon>
        <taxon>Hexamitidae</taxon>
        <taxon>Giardiinae</taxon>
        <taxon>Giardia</taxon>
    </lineage>
</organism>
<comment type="caution">
    <text evidence="11">The sequence shown here is derived from an EMBL/GenBank/DDBJ whole genome shotgun (WGS) entry which is preliminary data.</text>
</comment>
<dbReference type="GO" id="GO:0005524">
    <property type="term" value="F:ATP binding"/>
    <property type="evidence" value="ECO:0007669"/>
    <property type="project" value="UniProtKB-KW"/>
</dbReference>
<dbReference type="Pfam" id="PF13246">
    <property type="entry name" value="Cation_ATPase"/>
    <property type="match status" value="2"/>
</dbReference>
<comment type="subcellular location">
    <subcellularLocation>
        <location evidence="1">Cell membrane</location>
        <topology evidence="1">Multi-pass membrane protein</topology>
    </subcellularLocation>
</comment>
<dbReference type="GO" id="GO:1990573">
    <property type="term" value="P:potassium ion import across plasma membrane"/>
    <property type="evidence" value="ECO:0007669"/>
    <property type="project" value="TreeGrafter"/>
</dbReference>
<keyword evidence="8 9" id="KW-0472">Membrane</keyword>
<dbReference type="Gene3D" id="1.20.1110.10">
    <property type="entry name" value="Calcium-transporting ATPase, transmembrane domain"/>
    <property type="match status" value="1"/>
</dbReference>
<dbReference type="InterPro" id="IPR023298">
    <property type="entry name" value="ATPase_P-typ_TM_dom_sf"/>
</dbReference>
<evidence type="ECO:0000256" key="3">
    <source>
        <dbReference type="ARBA" id="ARBA00022692"/>
    </source>
</evidence>
<dbReference type="Gene3D" id="2.70.150.10">
    <property type="entry name" value="Calcium-transporting ATPase, cytoplasmic transduction domain A"/>
    <property type="match status" value="1"/>
</dbReference>
<dbReference type="GO" id="GO:1902600">
    <property type="term" value="P:proton transmembrane transport"/>
    <property type="evidence" value="ECO:0007669"/>
    <property type="project" value="TreeGrafter"/>
</dbReference>
<dbReference type="SUPFAM" id="SSF81665">
    <property type="entry name" value="Calcium ATPase, transmembrane domain M"/>
    <property type="match status" value="1"/>
</dbReference>
<dbReference type="InterPro" id="IPR001757">
    <property type="entry name" value="P_typ_ATPase"/>
</dbReference>
<dbReference type="PANTHER" id="PTHR43294:SF21">
    <property type="entry name" value="CATION TRANSPORTING ATPASE"/>
    <property type="match status" value="1"/>
</dbReference>
<feature type="transmembrane region" description="Helical" evidence="9">
    <location>
        <begin position="1143"/>
        <end position="1164"/>
    </location>
</feature>
<dbReference type="GO" id="GO:0005391">
    <property type="term" value="F:P-type sodium:potassium-exchanging transporter activity"/>
    <property type="evidence" value="ECO:0007669"/>
    <property type="project" value="TreeGrafter"/>
</dbReference>
<dbReference type="VEuPathDB" id="GiardiaDB:GMRT_11456"/>
<feature type="transmembrane region" description="Helical" evidence="9">
    <location>
        <begin position="173"/>
        <end position="192"/>
    </location>
</feature>
<dbReference type="Pfam" id="PF08282">
    <property type="entry name" value="Hydrolase_3"/>
    <property type="match status" value="1"/>
</dbReference>
<dbReference type="EMBL" id="VDLU01000001">
    <property type="protein sequence ID" value="TNJ29760.1"/>
    <property type="molecule type" value="Genomic_DNA"/>
</dbReference>
<protein>
    <submittedName>
        <fullName evidence="11">Sodium/potassium-transporting ATPase subunit alpha</fullName>
    </submittedName>
</protein>
<dbReference type="SUPFAM" id="SSF81660">
    <property type="entry name" value="Metal cation-transporting ATPase, ATP-binding domain N"/>
    <property type="match status" value="1"/>
</dbReference>
<evidence type="ECO:0000256" key="9">
    <source>
        <dbReference type="SAM" id="Phobius"/>
    </source>
</evidence>
<dbReference type="Pfam" id="PF00689">
    <property type="entry name" value="Cation_ATPase_C"/>
    <property type="match status" value="1"/>
</dbReference>
<dbReference type="Pfam" id="PF00690">
    <property type="entry name" value="Cation_ATPase_N"/>
    <property type="match status" value="1"/>
</dbReference>
<dbReference type="PRINTS" id="PR00121">
    <property type="entry name" value="NAKATPASE"/>
</dbReference>
<proteinExistence type="predicted"/>
<dbReference type="OrthoDB" id="158672at2759"/>
<dbReference type="SMART" id="SM00831">
    <property type="entry name" value="Cation_ATPase_N"/>
    <property type="match status" value="1"/>
</dbReference>
<name>A0A4Z1SVW7_GIAMU</name>
<keyword evidence="5" id="KW-0067">ATP-binding</keyword>
<keyword evidence="12" id="KW-1185">Reference proteome</keyword>
<feature type="transmembrane region" description="Helical" evidence="9">
    <location>
        <begin position="339"/>
        <end position="359"/>
    </location>
</feature>
<dbReference type="InterPro" id="IPR050510">
    <property type="entry name" value="Cation_transp_ATPase_P-type"/>
</dbReference>
<keyword evidence="4" id="KW-0547">Nucleotide-binding</keyword>
<accession>A0A4Z1SVW7</accession>
<feature type="transmembrane region" description="Helical" evidence="9">
    <location>
        <begin position="1176"/>
        <end position="1194"/>
    </location>
</feature>
<feature type="transmembrane region" description="Helical" evidence="9">
    <location>
        <begin position="141"/>
        <end position="161"/>
    </location>
</feature>
<dbReference type="PANTHER" id="PTHR43294">
    <property type="entry name" value="SODIUM/POTASSIUM-TRANSPORTING ATPASE SUBUNIT ALPHA"/>
    <property type="match status" value="1"/>
</dbReference>
<dbReference type="Proteomes" id="UP000315496">
    <property type="component" value="Chromosome 1"/>
</dbReference>
<dbReference type="SFLD" id="SFLDF00027">
    <property type="entry name" value="p-type_atpase"/>
    <property type="match status" value="1"/>
</dbReference>
<dbReference type="GO" id="GO:0030007">
    <property type="term" value="P:intracellular potassium ion homeostasis"/>
    <property type="evidence" value="ECO:0007669"/>
    <property type="project" value="TreeGrafter"/>
</dbReference>
<evidence type="ECO:0000256" key="6">
    <source>
        <dbReference type="ARBA" id="ARBA00022967"/>
    </source>
</evidence>
<dbReference type="InterPro" id="IPR006068">
    <property type="entry name" value="ATPase_P-typ_cation-transptr_C"/>
</dbReference>